<dbReference type="EMBL" id="JAJKFW010000058">
    <property type="protein sequence ID" value="MCC9644612.1"/>
    <property type="molecule type" value="Genomic_DNA"/>
</dbReference>
<keyword evidence="1" id="KW-0812">Transmembrane</keyword>
<keyword evidence="3" id="KW-1185">Reference proteome</keyword>
<evidence type="ECO:0000256" key="1">
    <source>
        <dbReference type="SAM" id="Phobius"/>
    </source>
</evidence>
<evidence type="ECO:0000313" key="3">
    <source>
        <dbReference type="Proteomes" id="UP001430306"/>
    </source>
</evidence>
<dbReference type="Proteomes" id="UP001430306">
    <property type="component" value="Unassembled WGS sequence"/>
</dbReference>
<keyword evidence="1" id="KW-1133">Transmembrane helix</keyword>
<reference evidence="2" key="1">
    <citation type="submission" date="2021-11" db="EMBL/GenBank/DDBJ databases">
        <title>Genome sequence.</title>
        <authorList>
            <person name="Sun Q."/>
        </authorList>
    </citation>
    <scope>NUCLEOTIDE SEQUENCE</scope>
    <source>
        <strain evidence="2">JC740</strain>
    </source>
</reference>
<protein>
    <submittedName>
        <fullName evidence="2">Uncharacterized protein</fullName>
    </submittedName>
</protein>
<feature type="transmembrane region" description="Helical" evidence="1">
    <location>
        <begin position="28"/>
        <end position="50"/>
    </location>
</feature>
<name>A0ABS8NM58_9BACT</name>
<comment type="caution">
    <text evidence="2">The sequence shown here is derived from an EMBL/GenBank/DDBJ whole genome shotgun (WGS) entry which is preliminary data.</text>
</comment>
<sequence length="153" mass="17043">MSTQPMHLRSILACSFNKRARLRNRGATLIDVAVGAGLLSLVLIPALSLMGQSSKLLQRLEIQDQLLFEAEKLVEQTKIDLCDPAVFASRRGTFEAQVVGNETDFLRSRLTIENSITSNLVTIEVTVWEDANNSRSLNANELSETLRTQWSQP</sequence>
<dbReference type="RefSeq" id="WP_230276329.1">
    <property type="nucleotide sequence ID" value="NZ_JAJKFW010000058.1"/>
</dbReference>
<accession>A0ABS8NM58</accession>
<gene>
    <name evidence="2" type="ORF">LOC71_20250</name>
</gene>
<keyword evidence="1" id="KW-0472">Membrane</keyword>
<proteinExistence type="predicted"/>
<organism evidence="2 3">
    <name type="scientific">Rhodopirellula halodulae</name>
    <dbReference type="NCBI Taxonomy" id="2894198"/>
    <lineage>
        <taxon>Bacteria</taxon>
        <taxon>Pseudomonadati</taxon>
        <taxon>Planctomycetota</taxon>
        <taxon>Planctomycetia</taxon>
        <taxon>Pirellulales</taxon>
        <taxon>Pirellulaceae</taxon>
        <taxon>Rhodopirellula</taxon>
    </lineage>
</organism>
<evidence type="ECO:0000313" key="2">
    <source>
        <dbReference type="EMBL" id="MCC9644612.1"/>
    </source>
</evidence>